<evidence type="ECO:0000256" key="2">
    <source>
        <dbReference type="SAM" id="Phobius"/>
    </source>
</evidence>
<evidence type="ECO:0000256" key="1">
    <source>
        <dbReference type="SAM" id="MobiDB-lite"/>
    </source>
</evidence>
<dbReference type="Proteomes" id="UP001301350">
    <property type="component" value="Unassembled WGS sequence"/>
</dbReference>
<dbReference type="EMBL" id="JANCYW010000001">
    <property type="protein sequence ID" value="KAK4534385.1"/>
    <property type="molecule type" value="Genomic_DNA"/>
</dbReference>
<keyword evidence="2" id="KW-1133">Transmembrane helix</keyword>
<evidence type="ECO:0000313" key="4">
    <source>
        <dbReference type="Proteomes" id="UP001301350"/>
    </source>
</evidence>
<accession>A0AAV9IQM3</accession>
<feature type="transmembrane region" description="Helical" evidence="2">
    <location>
        <begin position="12"/>
        <end position="32"/>
    </location>
</feature>
<sequence length="192" mass="21915">MMVSEKVCRKVRNAIVITIACLEGVMAAYMLAAPREAPRLMPQDDWTALLHPRQLLQHWRDSILQLRTHFLEFMAEAVRRRTFWMLWGEYLALLVALPYFVSFILNLDSPEFVPLTASLSRIGLMWAFGDFDVVGRFMSNLCRDVLYVNSILVVAMEAIYVAFFCDSCKAPAGHREGREGARSVPAKIIKTN</sequence>
<reference evidence="3 4" key="1">
    <citation type="submission" date="2022-07" db="EMBL/GenBank/DDBJ databases">
        <title>Genome-wide signatures of adaptation to extreme environments.</title>
        <authorList>
            <person name="Cho C.H."/>
            <person name="Yoon H.S."/>
        </authorList>
    </citation>
    <scope>NUCLEOTIDE SEQUENCE [LARGE SCALE GENOMIC DNA]</scope>
    <source>
        <strain evidence="3 4">DBV 063 E5</strain>
    </source>
</reference>
<keyword evidence="4" id="KW-1185">Reference proteome</keyword>
<name>A0AAV9IQM3_CYACA</name>
<comment type="caution">
    <text evidence="3">The sequence shown here is derived from an EMBL/GenBank/DDBJ whole genome shotgun (WGS) entry which is preliminary data.</text>
</comment>
<protein>
    <submittedName>
        <fullName evidence="3">Uncharacterized protein</fullName>
    </submittedName>
</protein>
<keyword evidence="2" id="KW-0472">Membrane</keyword>
<organism evidence="3 4">
    <name type="scientific">Cyanidium caldarium</name>
    <name type="common">Red alga</name>
    <dbReference type="NCBI Taxonomy" id="2771"/>
    <lineage>
        <taxon>Eukaryota</taxon>
        <taxon>Rhodophyta</taxon>
        <taxon>Bangiophyceae</taxon>
        <taxon>Cyanidiales</taxon>
        <taxon>Cyanidiaceae</taxon>
        <taxon>Cyanidium</taxon>
    </lineage>
</organism>
<proteinExistence type="predicted"/>
<feature type="transmembrane region" description="Helical" evidence="2">
    <location>
        <begin position="83"/>
        <end position="105"/>
    </location>
</feature>
<evidence type="ECO:0000313" key="3">
    <source>
        <dbReference type="EMBL" id="KAK4534385.1"/>
    </source>
</evidence>
<dbReference type="AlphaFoldDB" id="A0AAV9IQM3"/>
<keyword evidence="2" id="KW-0812">Transmembrane</keyword>
<feature type="transmembrane region" description="Helical" evidence="2">
    <location>
        <begin position="145"/>
        <end position="165"/>
    </location>
</feature>
<gene>
    <name evidence="3" type="ORF">CDCA_CDCA01G0410</name>
</gene>
<feature type="region of interest" description="Disordered" evidence="1">
    <location>
        <begin position="173"/>
        <end position="192"/>
    </location>
</feature>